<keyword evidence="4" id="KW-0808">Transferase</keyword>
<proteinExistence type="inferred from homology"/>
<dbReference type="PANTHER" id="PTHR30576:SF0">
    <property type="entry name" value="UNDECAPRENYL-PHOSPHATE N-ACETYLGALACTOSAMINYL 1-PHOSPHATE TRANSFERASE-RELATED"/>
    <property type="match status" value="1"/>
</dbReference>
<evidence type="ECO:0000259" key="3">
    <source>
        <dbReference type="Pfam" id="PF02397"/>
    </source>
</evidence>
<evidence type="ECO:0000256" key="2">
    <source>
        <dbReference type="SAM" id="Phobius"/>
    </source>
</evidence>
<feature type="transmembrane region" description="Helical" evidence="2">
    <location>
        <begin position="104"/>
        <end position="124"/>
    </location>
</feature>
<dbReference type="EMBL" id="JAEAGR010000016">
    <property type="protein sequence ID" value="MBH1942044.1"/>
    <property type="molecule type" value="Genomic_DNA"/>
</dbReference>
<feature type="domain" description="Bacterial sugar transferase" evidence="3">
    <location>
        <begin position="361"/>
        <end position="513"/>
    </location>
</feature>
<accession>A0A8J7H612</accession>
<dbReference type="Pfam" id="PF02397">
    <property type="entry name" value="Bac_transf"/>
    <property type="match status" value="1"/>
</dbReference>
<dbReference type="Proteomes" id="UP000623269">
    <property type="component" value="Unassembled WGS sequence"/>
</dbReference>
<sequence length="521" mass="61457">MILYKSLLGKKVRTYLGVIVLIILLWIKSNYPIKVIFSMDIITTSIITFLIWLISITLTDKYVHKYPQRYLTYTLSKNMKALAVVIVMIFVLFISSIFERQILFDIIWVMFILSGIDFILDLFVKKEKVADINKQMENFLSRLNNHNSDFNKEETINATINQKRLFNEYGNIMSNCENEFIRNHITNSDNNCDTYLIVNKKQNLIESKDTDFSLIIYQTSLNNIKRLNNTIKSSIRGLKKGGYFIVNYTPMEYELEKLKKETSKIKYPFKYISNFIIYRGLIKIKWLSNLYFAKPFSWIDAFREKYTSGKRRSLARAEVWGRLVYYGMEIIDEKIEGERAYLIAQKVSEQSANKTPTYHAVVTLEKVGLCGSIIRLHKVRSMYPFSEFLQKNLYNMHGLTNTGKFKNDFRLTDYGPFIRKYWIDEIPGIIDWLKGDIKLVGMRATSPQYLSLYPKDIIEKYMQVKPGLVPPIFDEKTAGFDQIVQIEGEYLDRYLSNPTKTDFLYLWYTFRDIFIRKVRSK</sequence>
<feature type="transmembrane region" description="Helical" evidence="2">
    <location>
        <begin position="79"/>
        <end position="98"/>
    </location>
</feature>
<feature type="transmembrane region" description="Helical" evidence="2">
    <location>
        <begin position="12"/>
        <end position="29"/>
    </location>
</feature>
<evidence type="ECO:0000313" key="4">
    <source>
        <dbReference type="EMBL" id="MBH1942044.1"/>
    </source>
</evidence>
<keyword evidence="2" id="KW-1133">Transmembrane helix</keyword>
<dbReference type="PANTHER" id="PTHR30576">
    <property type="entry name" value="COLANIC BIOSYNTHESIS UDP-GLUCOSE LIPID CARRIER TRANSFERASE"/>
    <property type="match status" value="1"/>
</dbReference>
<keyword evidence="2" id="KW-0812">Transmembrane</keyword>
<feature type="transmembrane region" description="Helical" evidence="2">
    <location>
        <begin position="35"/>
        <end position="58"/>
    </location>
</feature>
<name>A0A8J7H612_9FIRM</name>
<keyword evidence="2" id="KW-0472">Membrane</keyword>
<evidence type="ECO:0000256" key="1">
    <source>
        <dbReference type="ARBA" id="ARBA00006464"/>
    </source>
</evidence>
<keyword evidence="5" id="KW-1185">Reference proteome</keyword>
<protein>
    <submittedName>
        <fullName evidence="4">Sugar transferase</fullName>
    </submittedName>
</protein>
<comment type="caution">
    <text evidence="4">The sequence shown here is derived from an EMBL/GenBank/DDBJ whole genome shotgun (WGS) entry which is preliminary data.</text>
</comment>
<organism evidence="4 5">
    <name type="scientific">Mobilitalea sibirica</name>
    <dbReference type="NCBI Taxonomy" id="1462919"/>
    <lineage>
        <taxon>Bacteria</taxon>
        <taxon>Bacillati</taxon>
        <taxon>Bacillota</taxon>
        <taxon>Clostridia</taxon>
        <taxon>Lachnospirales</taxon>
        <taxon>Lachnospiraceae</taxon>
        <taxon>Mobilitalea</taxon>
    </lineage>
</organism>
<dbReference type="RefSeq" id="WP_197662289.1">
    <property type="nucleotide sequence ID" value="NZ_JAEAGR010000016.1"/>
</dbReference>
<gene>
    <name evidence="4" type="ORF">I5677_14175</name>
</gene>
<reference evidence="4" key="1">
    <citation type="submission" date="2020-12" db="EMBL/GenBank/DDBJ databases">
        <title>M. sibirica DSM 26468T genome.</title>
        <authorList>
            <person name="Thieme N."/>
            <person name="Rettenmaier R."/>
            <person name="Zverlov V."/>
            <person name="Liebl W."/>
        </authorList>
    </citation>
    <scope>NUCLEOTIDE SEQUENCE</scope>
    <source>
        <strain evidence="4">DSM 26468</strain>
    </source>
</reference>
<dbReference type="AlphaFoldDB" id="A0A8J7H612"/>
<dbReference type="GO" id="GO:0016780">
    <property type="term" value="F:phosphotransferase activity, for other substituted phosphate groups"/>
    <property type="evidence" value="ECO:0007669"/>
    <property type="project" value="TreeGrafter"/>
</dbReference>
<evidence type="ECO:0000313" key="5">
    <source>
        <dbReference type="Proteomes" id="UP000623269"/>
    </source>
</evidence>
<dbReference type="InterPro" id="IPR003362">
    <property type="entry name" value="Bact_transf"/>
</dbReference>
<comment type="similarity">
    <text evidence="1">Belongs to the bacterial sugar transferase family.</text>
</comment>